<keyword evidence="8" id="KW-1185">Reference proteome</keyword>
<dbReference type="GO" id="GO:0007052">
    <property type="term" value="P:mitotic spindle organization"/>
    <property type="evidence" value="ECO:0007669"/>
    <property type="project" value="TreeGrafter"/>
</dbReference>
<dbReference type="InterPro" id="IPR027777">
    <property type="entry name" value="DCTN6"/>
</dbReference>
<dbReference type="InterPro" id="IPR011004">
    <property type="entry name" value="Trimer_LpxA-like_sf"/>
</dbReference>
<evidence type="ECO:0000256" key="3">
    <source>
        <dbReference type="ARBA" id="ARBA00016573"/>
    </source>
</evidence>
<protein>
    <recommendedName>
        <fullName evidence="3">Dynactin subunit 6</fullName>
    </recommendedName>
</protein>
<evidence type="ECO:0000256" key="6">
    <source>
        <dbReference type="ARBA" id="ARBA00034687"/>
    </source>
</evidence>
<reference evidence="7 8" key="1">
    <citation type="journal article" date="2015" name="Fungal Genet. Biol.">
        <title>Evolution of novel wood decay mechanisms in Agaricales revealed by the genome sequences of Fistulina hepatica and Cylindrobasidium torrendii.</title>
        <authorList>
            <person name="Floudas D."/>
            <person name="Held B.W."/>
            <person name="Riley R."/>
            <person name="Nagy L.G."/>
            <person name="Koehler G."/>
            <person name="Ransdell A.S."/>
            <person name="Younus H."/>
            <person name="Chow J."/>
            <person name="Chiniquy J."/>
            <person name="Lipzen A."/>
            <person name="Tritt A."/>
            <person name="Sun H."/>
            <person name="Haridas S."/>
            <person name="LaButti K."/>
            <person name="Ohm R.A."/>
            <person name="Kues U."/>
            <person name="Blanchette R.A."/>
            <person name="Grigoriev I.V."/>
            <person name="Minto R.E."/>
            <person name="Hibbett D.S."/>
        </authorList>
    </citation>
    <scope>NUCLEOTIDE SEQUENCE [LARGE SCALE GENOMIC DNA]</scope>
    <source>
        <strain evidence="7 8">ATCC 64428</strain>
    </source>
</reference>
<dbReference type="Gene3D" id="2.160.10.10">
    <property type="entry name" value="Hexapeptide repeat proteins"/>
    <property type="match status" value="1"/>
</dbReference>
<keyword evidence="4" id="KW-0963">Cytoplasm</keyword>
<dbReference type="OrthoDB" id="2355at2759"/>
<feature type="non-terminal residue" evidence="7">
    <location>
        <position position="1"/>
    </location>
</feature>
<dbReference type="Proteomes" id="UP000054144">
    <property type="component" value="Unassembled WGS sequence"/>
</dbReference>
<dbReference type="AlphaFoldDB" id="A0A0D7AGJ5"/>
<organism evidence="7 8">
    <name type="scientific">Fistulina hepatica ATCC 64428</name>
    <dbReference type="NCBI Taxonomy" id="1128425"/>
    <lineage>
        <taxon>Eukaryota</taxon>
        <taxon>Fungi</taxon>
        <taxon>Dikarya</taxon>
        <taxon>Basidiomycota</taxon>
        <taxon>Agaricomycotina</taxon>
        <taxon>Agaricomycetes</taxon>
        <taxon>Agaricomycetidae</taxon>
        <taxon>Agaricales</taxon>
        <taxon>Fistulinaceae</taxon>
        <taxon>Fistulina</taxon>
    </lineage>
</organism>
<evidence type="ECO:0000313" key="8">
    <source>
        <dbReference type="Proteomes" id="UP000054144"/>
    </source>
</evidence>
<dbReference type="PANTHER" id="PTHR13072:SF0">
    <property type="entry name" value="DYNACTIN SUBUNIT 6"/>
    <property type="match status" value="1"/>
</dbReference>
<evidence type="ECO:0000256" key="4">
    <source>
        <dbReference type="ARBA" id="ARBA00022490"/>
    </source>
</evidence>
<evidence type="ECO:0000256" key="5">
    <source>
        <dbReference type="ARBA" id="ARBA00023212"/>
    </source>
</evidence>
<evidence type="ECO:0000313" key="7">
    <source>
        <dbReference type="EMBL" id="KIY50244.1"/>
    </source>
</evidence>
<dbReference type="PANTHER" id="PTHR13072">
    <property type="entry name" value="DYNACTIN 6"/>
    <property type="match status" value="1"/>
</dbReference>
<dbReference type="GO" id="GO:0005869">
    <property type="term" value="C:dynactin complex"/>
    <property type="evidence" value="ECO:0007669"/>
    <property type="project" value="InterPro"/>
</dbReference>
<dbReference type="EMBL" id="KN881676">
    <property type="protein sequence ID" value="KIY50244.1"/>
    <property type="molecule type" value="Genomic_DNA"/>
</dbReference>
<comment type="similarity">
    <text evidence="2">Belongs to the dynactin subunits 5/6 family. Dynactin subunit 6 subfamily.</text>
</comment>
<comment type="function">
    <text evidence="6">Part of the dynactin complex that activates the molecular motor dynein for ultra-processive transport along microtubules.</text>
</comment>
<evidence type="ECO:0000256" key="2">
    <source>
        <dbReference type="ARBA" id="ARBA00007719"/>
    </source>
</evidence>
<gene>
    <name evidence="7" type="ORF">FISHEDRAFT_39608</name>
</gene>
<sequence length="177" mass="19698">RDRFAIHSRAIVCQDVDIKGDITIGAGTVVHPKVIIYAIAGPIVIGSGCIIEENAILVNRKKATMRIGDGNLFEIGSRVECMRMGDHNTISTRARVHHTVKMGSYCVISPGCLVAPTEEETLEDFTVVYGPNAERRKWSGKGKAQEMDLRRKHAEYLREMLPKFNRLRQSTQSSSNS</sequence>
<accession>A0A0D7AGJ5</accession>
<dbReference type="CDD" id="cd04646">
    <property type="entry name" value="LbH_Dynactin_6"/>
    <property type="match status" value="1"/>
</dbReference>
<comment type="subcellular location">
    <subcellularLocation>
        <location evidence="1">Cytoplasm</location>
        <location evidence="1">Cytoskeleton</location>
    </subcellularLocation>
</comment>
<dbReference type="SUPFAM" id="SSF51161">
    <property type="entry name" value="Trimeric LpxA-like enzymes"/>
    <property type="match status" value="1"/>
</dbReference>
<keyword evidence="5" id="KW-0206">Cytoskeleton</keyword>
<name>A0A0D7AGJ5_9AGAR</name>
<proteinExistence type="inferred from homology"/>
<evidence type="ECO:0000256" key="1">
    <source>
        <dbReference type="ARBA" id="ARBA00004245"/>
    </source>
</evidence>
<dbReference type="GO" id="GO:0070840">
    <property type="term" value="F:dynein complex binding"/>
    <property type="evidence" value="ECO:0007669"/>
    <property type="project" value="TreeGrafter"/>
</dbReference>